<dbReference type="AlphaFoldDB" id="A0A087DJ47"/>
<dbReference type="Gene3D" id="2.115.10.20">
    <property type="entry name" value="Glycosyl hydrolase domain, family 43"/>
    <property type="match status" value="1"/>
</dbReference>
<dbReference type="PANTHER" id="PTHR43301:SF3">
    <property type="entry name" value="ARABINAN ENDO-1,5-ALPHA-L-ARABINOSIDASE A-RELATED"/>
    <property type="match status" value="1"/>
</dbReference>
<keyword evidence="2" id="KW-0624">Polysaccharide degradation</keyword>
<dbReference type="RefSeq" id="WP_033517187.1">
    <property type="nucleotide sequence ID" value="NZ_CAUPKV010000002.1"/>
</dbReference>
<keyword evidence="2" id="KW-0326">Glycosidase</keyword>
<keyword evidence="2" id="KW-0378">Hydrolase</keyword>
<dbReference type="SUPFAM" id="SSF75005">
    <property type="entry name" value="Arabinanase/levansucrase/invertase"/>
    <property type="match status" value="1"/>
</dbReference>
<gene>
    <name evidence="2" type="ORF">BSCA_0579</name>
</gene>
<dbReference type="GO" id="GO:0045493">
    <property type="term" value="P:xylan catabolic process"/>
    <property type="evidence" value="ECO:0007669"/>
    <property type="project" value="UniProtKB-KW"/>
</dbReference>
<name>A0A087DJ47_9BIFI</name>
<reference evidence="2 3" key="1">
    <citation type="submission" date="2014-03" db="EMBL/GenBank/DDBJ databases">
        <title>Genomics of Bifidobacteria.</title>
        <authorList>
            <person name="Ventura M."/>
            <person name="Milani C."/>
            <person name="Lugli G.A."/>
        </authorList>
    </citation>
    <scope>NUCLEOTIDE SEQUENCE [LARGE SCALE GENOMIC DNA]</scope>
    <source>
        <strain evidence="2 3">LMG 21589</strain>
    </source>
</reference>
<dbReference type="EMBL" id="JGZO01000002">
    <property type="protein sequence ID" value="KFI95547.1"/>
    <property type="molecule type" value="Genomic_DNA"/>
</dbReference>
<dbReference type="eggNOG" id="COG5492">
    <property type="taxonomic scope" value="Bacteria"/>
</dbReference>
<evidence type="ECO:0000256" key="1">
    <source>
        <dbReference type="SAM" id="MobiDB-lite"/>
    </source>
</evidence>
<dbReference type="InterPro" id="IPR023296">
    <property type="entry name" value="Glyco_hydro_beta-prop_sf"/>
</dbReference>
<dbReference type="GO" id="GO:0016798">
    <property type="term" value="F:hydrolase activity, acting on glycosyl bonds"/>
    <property type="evidence" value="ECO:0007669"/>
    <property type="project" value="UniProtKB-KW"/>
</dbReference>
<evidence type="ECO:0000313" key="3">
    <source>
        <dbReference type="Proteomes" id="UP000029033"/>
    </source>
</evidence>
<feature type="region of interest" description="Disordered" evidence="1">
    <location>
        <begin position="235"/>
        <end position="256"/>
    </location>
</feature>
<keyword evidence="3" id="KW-1185">Reference proteome</keyword>
<keyword evidence="2" id="KW-0858">Xylan degradation</keyword>
<dbReference type="Proteomes" id="UP000029033">
    <property type="component" value="Unassembled WGS sequence"/>
</dbReference>
<dbReference type="CDD" id="cd08983">
    <property type="entry name" value="GH43_Bt3655-like"/>
    <property type="match status" value="1"/>
</dbReference>
<evidence type="ECO:0000313" key="2">
    <source>
        <dbReference type="EMBL" id="KFI95547.1"/>
    </source>
</evidence>
<dbReference type="GeneID" id="85166721"/>
<accession>A0A087DJ47</accession>
<protein>
    <submittedName>
        <fullName evidence="2">Endo-1,4-beta-xylanase</fullName>
    </submittedName>
</protein>
<proteinExistence type="predicted"/>
<organism evidence="2 3">
    <name type="scientific">Bifidobacterium scardovii</name>
    <dbReference type="NCBI Taxonomy" id="158787"/>
    <lineage>
        <taxon>Bacteria</taxon>
        <taxon>Bacillati</taxon>
        <taxon>Actinomycetota</taxon>
        <taxon>Actinomycetes</taxon>
        <taxon>Bifidobacteriales</taxon>
        <taxon>Bifidobacteriaceae</taxon>
        <taxon>Bifidobacterium</taxon>
    </lineage>
</organism>
<dbReference type="STRING" id="158787.BSCA_0579"/>
<comment type="caution">
    <text evidence="2">The sequence shown here is derived from an EMBL/GenBank/DDBJ whole genome shotgun (WGS) entry which is preliminary data.</text>
</comment>
<dbReference type="InterPro" id="IPR050727">
    <property type="entry name" value="GH43_arabinanases"/>
</dbReference>
<keyword evidence="2" id="KW-0119">Carbohydrate metabolism</keyword>
<dbReference type="PANTHER" id="PTHR43301">
    <property type="entry name" value="ARABINAN ENDO-1,5-ALPHA-L-ARABINOSIDASE"/>
    <property type="match status" value="1"/>
</dbReference>
<sequence>MNDSIDGKNPGEQYGYLLVHFIENALGHTERVYMDLSDGDDPRRWIPLKGGEPILSSELGTKGVRDPHIVRNPDTGMWYIVATDLRVMGDGNGSGSDTDWHYWSHHGSTDLIVWQSPDLVHWSEARTLDVSRKPDGGHLELGMAWACECLWVPDYYPEDHDGGRGAFVMYWSSKLFADDDPGHESDDVHDRVLWGVTRDFTQDTYEYGGVFVDTGTNSIDTTMIQRKLPNGTKRTYRITKDNGTGKADGSGEGIGMESTDAERWWEPGTVWTRVQTHIGECYSDGHGVEGPAVFANHHNDGGANDEWYLFVDVIPSIGYRPMISNDLDAGWRPLDDPEFSLAPHTKHGGVVSLTRAEYERLSALR</sequence>
<dbReference type="OrthoDB" id="9758923at2"/>